<dbReference type="EMBL" id="AP012338">
    <property type="protein sequence ID" value="BAM03979.1"/>
    <property type="molecule type" value="Genomic_DNA"/>
</dbReference>
<feature type="transmembrane region" description="Helical" evidence="2">
    <location>
        <begin position="428"/>
        <end position="452"/>
    </location>
</feature>
<name>I0IFE1_PHYMF</name>
<feature type="transmembrane region" description="Helical" evidence="2">
    <location>
        <begin position="505"/>
        <end position="530"/>
    </location>
</feature>
<dbReference type="AlphaFoldDB" id="I0IFE1"/>
<accession>I0IFE1</accession>
<feature type="transmembrane region" description="Helical" evidence="2">
    <location>
        <begin position="293"/>
        <end position="311"/>
    </location>
</feature>
<sequence length="632" mass="63641">MPARYPPIDRLPPLQVRLSEAEEPASASPRPDAARGGRVRRGAGRRAADAALGGRGPQLEGRLAGLDAFRGLTLLLFAWVLLLPVPLPRLLGDPAAAGGGSENWSGPAAALLAGLRPAAAFAPWGQGVGVLLAGLLLAAALLAAGAAIPLAAARRGRPAASAGRAGFLRAGGGWLGLLLSLPARFLTLLLVAVLVPVLRPETLGSGPAAALSLLGVLGLVPLTLRFGPGVTPAGRWILRAGGLGVCLLVLCLRIDVPETRAAAWAPDPVVLAIAWNGLFAAALWLLTPLANPLAWGLRLAIGLGVSMWIVWLPGVLEAIGHDGRGGEQAWASARIAGFAATAWLNPAWLMGFAFVAAGTVAGDLGVRHLRDLAPPPAGALPREETDAVRWGNGGVVLMAVLLLSAPPVGVAAALLLREPLGASPALATLPAAGVAAGVTLVGVLLARFLMIGKADASGRWTRSLASLAASLLLAAAAAGAASLLLRGLDGPSGSDVTAWQMLRLAPGVAALCLFLAGGLVAVLAGGTALLDRASPALPLKLALPLTGVGRNPLLLYAVLAGPVLVAFGYPLVPVAPVGTGWGSIDAWAALAITETWGSDASPLHGVGYALLKTLLIGLPIALLARLGVVLRA</sequence>
<feature type="compositionally biased region" description="Low complexity" evidence="1">
    <location>
        <begin position="24"/>
        <end position="36"/>
    </location>
</feature>
<feature type="transmembrane region" description="Helical" evidence="2">
    <location>
        <begin position="606"/>
        <end position="628"/>
    </location>
</feature>
<feature type="transmembrane region" description="Helical" evidence="2">
    <location>
        <begin position="268"/>
        <end position="286"/>
    </location>
</feature>
<feature type="transmembrane region" description="Helical" evidence="2">
    <location>
        <begin position="174"/>
        <end position="198"/>
    </location>
</feature>
<proteinExistence type="predicted"/>
<feature type="transmembrane region" description="Helical" evidence="2">
    <location>
        <begin position="68"/>
        <end position="87"/>
    </location>
</feature>
<dbReference type="Proteomes" id="UP000007881">
    <property type="component" value="Chromosome"/>
</dbReference>
<evidence type="ECO:0000313" key="4">
    <source>
        <dbReference type="Proteomes" id="UP000007881"/>
    </source>
</evidence>
<protein>
    <submittedName>
        <fullName evidence="3">Hypothetical membrane protein</fullName>
    </submittedName>
</protein>
<feature type="transmembrane region" description="Helical" evidence="2">
    <location>
        <begin position="464"/>
        <end position="485"/>
    </location>
</feature>
<keyword evidence="4" id="KW-1185">Reference proteome</keyword>
<feature type="region of interest" description="Disordered" evidence="1">
    <location>
        <begin position="1"/>
        <end position="51"/>
    </location>
</feature>
<keyword evidence="2" id="KW-0472">Membrane</keyword>
<feature type="transmembrane region" description="Helical" evidence="2">
    <location>
        <begin position="553"/>
        <end position="572"/>
    </location>
</feature>
<evidence type="ECO:0000313" key="3">
    <source>
        <dbReference type="EMBL" id="BAM03979.1"/>
    </source>
</evidence>
<feature type="transmembrane region" description="Helical" evidence="2">
    <location>
        <begin position="236"/>
        <end position="256"/>
    </location>
</feature>
<feature type="transmembrane region" description="Helical" evidence="2">
    <location>
        <begin position="204"/>
        <end position="224"/>
    </location>
</feature>
<feature type="transmembrane region" description="Helical" evidence="2">
    <location>
        <begin position="130"/>
        <end position="153"/>
    </location>
</feature>
<gene>
    <name evidence="3" type="ordered locus">PSMK_18200</name>
</gene>
<dbReference type="RefSeq" id="WP_014437197.1">
    <property type="nucleotide sequence ID" value="NC_017080.1"/>
</dbReference>
<evidence type="ECO:0000256" key="2">
    <source>
        <dbReference type="SAM" id="Phobius"/>
    </source>
</evidence>
<feature type="transmembrane region" description="Helical" evidence="2">
    <location>
        <begin position="395"/>
        <end position="416"/>
    </location>
</feature>
<organism evidence="3 4">
    <name type="scientific">Phycisphaera mikurensis (strain NBRC 102666 / KCTC 22515 / FYK2301M01)</name>
    <dbReference type="NCBI Taxonomy" id="1142394"/>
    <lineage>
        <taxon>Bacteria</taxon>
        <taxon>Pseudomonadati</taxon>
        <taxon>Planctomycetota</taxon>
        <taxon>Phycisphaerae</taxon>
        <taxon>Phycisphaerales</taxon>
        <taxon>Phycisphaeraceae</taxon>
        <taxon>Phycisphaera</taxon>
    </lineage>
</organism>
<keyword evidence="2" id="KW-1133">Transmembrane helix</keyword>
<evidence type="ECO:0000256" key="1">
    <source>
        <dbReference type="SAM" id="MobiDB-lite"/>
    </source>
</evidence>
<reference evidence="3 4" key="1">
    <citation type="submission" date="2012-02" db="EMBL/GenBank/DDBJ databases">
        <title>Complete genome sequence of Phycisphaera mikurensis NBRC 102666.</title>
        <authorList>
            <person name="Ankai A."/>
            <person name="Hosoyama A."/>
            <person name="Terui Y."/>
            <person name="Sekine M."/>
            <person name="Fukai R."/>
            <person name="Kato Y."/>
            <person name="Nakamura S."/>
            <person name="Yamada-Narita S."/>
            <person name="Kawakoshi A."/>
            <person name="Fukunaga Y."/>
            <person name="Yamazaki S."/>
            <person name="Fujita N."/>
        </authorList>
    </citation>
    <scope>NUCLEOTIDE SEQUENCE [LARGE SCALE GENOMIC DNA]</scope>
    <source>
        <strain evidence="4">NBRC 102666 / KCTC 22515 / FYK2301M01</strain>
    </source>
</reference>
<keyword evidence="2" id="KW-0812">Transmembrane</keyword>
<dbReference type="KEGG" id="phm:PSMK_18200"/>
<dbReference type="HOGENOM" id="CLU_432669_0_0_0"/>